<dbReference type="GO" id="GO:0005829">
    <property type="term" value="C:cytosol"/>
    <property type="evidence" value="ECO:0007669"/>
    <property type="project" value="TreeGrafter"/>
</dbReference>
<dbReference type="InterPro" id="IPR004567">
    <property type="entry name" value="Type_II_PanK"/>
</dbReference>
<dbReference type="EMBL" id="CP003255">
    <property type="protein sequence ID" value="AGA57744.1"/>
    <property type="molecule type" value="Genomic_DNA"/>
</dbReference>
<keyword evidence="2" id="KW-0808">Transferase</keyword>
<dbReference type="HOGENOM" id="CLU_087521_1_0_9"/>
<dbReference type="GO" id="GO:0004594">
    <property type="term" value="F:pantothenate kinase activity"/>
    <property type="evidence" value="ECO:0007669"/>
    <property type="project" value="InterPro"/>
</dbReference>
<dbReference type="Pfam" id="PF03630">
    <property type="entry name" value="Fumble"/>
    <property type="match status" value="1"/>
</dbReference>
<dbReference type="AlphaFoldDB" id="L0EDN3"/>
<dbReference type="NCBIfam" id="NF009842">
    <property type="entry name" value="PRK13317.1"/>
    <property type="match status" value="1"/>
</dbReference>
<dbReference type="PANTHER" id="PTHR12280:SF20">
    <property type="entry name" value="4'-PHOSPHOPANTETHEINE PHOSPHATASE"/>
    <property type="match status" value="1"/>
</dbReference>
<proteinExistence type="predicted"/>
<gene>
    <name evidence="8" type="ordered locus">Theco_1606</name>
</gene>
<evidence type="ECO:0000256" key="1">
    <source>
        <dbReference type="ARBA" id="ARBA00022490"/>
    </source>
</evidence>
<sequence length="300" mass="30793">MDATQSTELHAAPDFGDLAGRPGPGDAAGIDAGGTLVKIAYVKDGVRRLRKFRSDRLAEAADWLRKELPDAPLCLTGGKGAKLAALIGRETDMMPEFEATCAGIRLLLPPALGGSAFLLANVGTGTSVHVIDGERNLRIGGTGLGGGTIVGLARLLTGLDKYEAIVAAAAKGDRGTADLKVRHIYEGLEPPIDGDLTASNFGRVLPGAVIGSGEDGSISREDALASVIGMVGEAVATLCVHAAAAHGVKTVVYIGSSFNGNAPLRQAVESYTRFRGGEPHFVENGEFSGALGALLRLGRG</sequence>
<dbReference type="GO" id="GO:0015937">
    <property type="term" value="P:coenzyme A biosynthetic process"/>
    <property type="evidence" value="ECO:0007669"/>
    <property type="project" value="UniProtKB-KW"/>
</dbReference>
<dbReference type="CDD" id="cd24085">
    <property type="entry name" value="ASKHA_NBD_PanK-II_bac"/>
    <property type="match status" value="1"/>
</dbReference>
<evidence type="ECO:0000313" key="8">
    <source>
        <dbReference type="EMBL" id="AGA57744.1"/>
    </source>
</evidence>
<reference evidence="9" key="1">
    <citation type="submission" date="2012-01" db="EMBL/GenBank/DDBJ databases">
        <title>Complete sequence of chromosome of Thermobacillus composti KWC4.</title>
        <authorList>
            <person name="Lucas S."/>
            <person name="Han J."/>
            <person name="Lapidus A."/>
            <person name="Cheng J.-F."/>
            <person name="Goodwin L."/>
            <person name="Pitluck S."/>
            <person name="Peters L."/>
            <person name="Ovchinnikova G."/>
            <person name="Teshima H."/>
            <person name="Detter J.C."/>
            <person name="Han C."/>
            <person name="Tapia R."/>
            <person name="Land M."/>
            <person name="Hauser L."/>
            <person name="Kyrpides N."/>
            <person name="Ivanova N."/>
            <person name="Pagani I."/>
            <person name="Anderson I."/>
            <person name="Woyke T."/>
        </authorList>
    </citation>
    <scope>NUCLEOTIDE SEQUENCE [LARGE SCALE GENOMIC DNA]</scope>
    <source>
        <strain evidence="9">DSM 18247 / JCM 13945 / KWC4</strain>
    </source>
</reference>
<dbReference type="Proteomes" id="UP000010795">
    <property type="component" value="Chromosome"/>
</dbReference>
<evidence type="ECO:0000313" key="9">
    <source>
        <dbReference type="Proteomes" id="UP000010795"/>
    </source>
</evidence>
<evidence type="ECO:0000256" key="5">
    <source>
        <dbReference type="ARBA" id="ARBA00022840"/>
    </source>
</evidence>
<keyword evidence="5" id="KW-0067">ATP-binding</keyword>
<dbReference type="eggNOG" id="COG5146">
    <property type="taxonomic scope" value="Bacteria"/>
</dbReference>
<name>L0EDN3_THECK</name>
<dbReference type="Gene3D" id="3.30.420.40">
    <property type="match status" value="1"/>
</dbReference>
<evidence type="ECO:0000256" key="4">
    <source>
        <dbReference type="ARBA" id="ARBA00022777"/>
    </source>
</evidence>
<keyword evidence="1" id="KW-0963">Cytoplasm</keyword>
<feature type="region of interest" description="Disordered" evidence="7">
    <location>
        <begin position="1"/>
        <end position="23"/>
    </location>
</feature>
<dbReference type="PANTHER" id="PTHR12280">
    <property type="entry name" value="PANTOTHENATE KINASE"/>
    <property type="match status" value="1"/>
</dbReference>
<dbReference type="InterPro" id="IPR011602">
    <property type="entry name" value="Type_II_PanK_bac"/>
</dbReference>
<keyword evidence="9" id="KW-1185">Reference proteome</keyword>
<keyword evidence="4 8" id="KW-0418">Kinase</keyword>
<organism evidence="8 9">
    <name type="scientific">Thermobacillus composti (strain DSM 18247 / JCM 13945 / KWC4)</name>
    <dbReference type="NCBI Taxonomy" id="717605"/>
    <lineage>
        <taxon>Bacteria</taxon>
        <taxon>Bacillati</taxon>
        <taxon>Bacillota</taxon>
        <taxon>Bacilli</taxon>
        <taxon>Bacillales</taxon>
        <taxon>Paenibacillaceae</taxon>
        <taxon>Thermobacillus</taxon>
    </lineage>
</organism>
<dbReference type="SUPFAM" id="SSF53067">
    <property type="entry name" value="Actin-like ATPase domain"/>
    <property type="match status" value="1"/>
</dbReference>
<keyword evidence="3" id="KW-0547">Nucleotide-binding</keyword>
<evidence type="ECO:0000256" key="6">
    <source>
        <dbReference type="ARBA" id="ARBA00022993"/>
    </source>
</evidence>
<protein>
    <submittedName>
        <fullName evidence="8">Pantothenate kinase, acetyl-CoA regulated</fullName>
    </submittedName>
</protein>
<dbReference type="PIRSF" id="PIRSF036940">
    <property type="entry name" value="PanK_bac_aCoA"/>
    <property type="match status" value="1"/>
</dbReference>
<evidence type="ECO:0000256" key="7">
    <source>
        <dbReference type="SAM" id="MobiDB-lite"/>
    </source>
</evidence>
<dbReference type="STRING" id="717605.Theco_1606"/>
<dbReference type="InterPro" id="IPR043129">
    <property type="entry name" value="ATPase_NBD"/>
</dbReference>
<evidence type="ECO:0000256" key="3">
    <source>
        <dbReference type="ARBA" id="ARBA00022741"/>
    </source>
</evidence>
<dbReference type="KEGG" id="tco:Theco_1606"/>
<accession>L0EDN3</accession>
<dbReference type="RefSeq" id="WP_015254496.1">
    <property type="nucleotide sequence ID" value="NC_019897.1"/>
</dbReference>
<dbReference type="OrthoDB" id="358216at2"/>
<dbReference type="GO" id="GO:0005524">
    <property type="term" value="F:ATP binding"/>
    <property type="evidence" value="ECO:0007669"/>
    <property type="project" value="UniProtKB-KW"/>
</dbReference>
<evidence type="ECO:0000256" key="2">
    <source>
        <dbReference type="ARBA" id="ARBA00022679"/>
    </source>
</evidence>
<keyword evidence="6" id="KW-0173">Coenzyme A biosynthesis</keyword>